<sequence>GFRDIGKGSVILINTFHELEPVYVHHLRKSLKIPVSAKGRVFPPKALCETGNASERGKMTDIREEELISLLDSQIPRLVMYDTFGSHCFLSQ</sequence>
<proteinExistence type="predicted"/>
<dbReference type="Gene3D" id="3.40.50.2000">
    <property type="entry name" value="Glycogen Phosphorylase B"/>
    <property type="match status" value="2"/>
</dbReference>
<dbReference type="SUPFAM" id="SSF53756">
    <property type="entry name" value="UDP-Glycosyltransferase/glycogen phosphorylase"/>
    <property type="match status" value="1"/>
</dbReference>
<reference evidence="1 2" key="1">
    <citation type="journal article" date="2021" name="Nat. Plants">
        <title>The Taxus genome provides insights into paclitaxel biosynthesis.</title>
        <authorList>
            <person name="Xiong X."/>
            <person name="Gou J."/>
            <person name="Liao Q."/>
            <person name="Li Y."/>
            <person name="Zhou Q."/>
            <person name="Bi G."/>
            <person name="Li C."/>
            <person name="Du R."/>
            <person name="Wang X."/>
            <person name="Sun T."/>
            <person name="Guo L."/>
            <person name="Liang H."/>
            <person name="Lu P."/>
            <person name="Wu Y."/>
            <person name="Zhang Z."/>
            <person name="Ro D.K."/>
            <person name="Shang Y."/>
            <person name="Huang S."/>
            <person name="Yan J."/>
        </authorList>
    </citation>
    <scope>NUCLEOTIDE SEQUENCE [LARGE SCALE GENOMIC DNA]</scope>
    <source>
        <strain evidence="1">Ta-2019</strain>
    </source>
</reference>
<feature type="non-terminal residue" evidence="1">
    <location>
        <position position="1"/>
    </location>
</feature>
<organism evidence="1 2">
    <name type="scientific">Taxus chinensis</name>
    <name type="common">Chinese yew</name>
    <name type="synonym">Taxus wallichiana var. chinensis</name>
    <dbReference type="NCBI Taxonomy" id="29808"/>
    <lineage>
        <taxon>Eukaryota</taxon>
        <taxon>Viridiplantae</taxon>
        <taxon>Streptophyta</taxon>
        <taxon>Embryophyta</taxon>
        <taxon>Tracheophyta</taxon>
        <taxon>Spermatophyta</taxon>
        <taxon>Pinopsida</taxon>
        <taxon>Pinidae</taxon>
        <taxon>Conifers II</taxon>
        <taxon>Cupressales</taxon>
        <taxon>Taxaceae</taxon>
        <taxon>Taxus</taxon>
    </lineage>
</organism>
<accession>A0AA38H0A6</accession>
<keyword evidence="2" id="KW-1185">Reference proteome</keyword>
<name>A0AA38H0A6_TAXCH</name>
<dbReference type="AlphaFoldDB" id="A0AA38H0A6"/>
<gene>
    <name evidence="1" type="ORF">KI387_003033</name>
</gene>
<comment type="caution">
    <text evidence="1">The sequence shown here is derived from an EMBL/GenBank/DDBJ whole genome shotgun (WGS) entry which is preliminary data.</text>
</comment>
<evidence type="ECO:0000313" key="1">
    <source>
        <dbReference type="EMBL" id="KAH9330925.1"/>
    </source>
</evidence>
<evidence type="ECO:0000313" key="2">
    <source>
        <dbReference type="Proteomes" id="UP000824469"/>
    </source>
</evidence>
<dbReference type="EMBL" id="JAHRHJ020000001">
    <property type="protein sequence ID" value="KAH9330925.1"/>
    <property type="molecule type" value="Genomic_DNA"/>
</dbReference>
<dbReference type="Proteomes" id="UP000824469">
    <property type="component" value="Unassembled WGS sequence"/>
</dbReference>
<protein>
    <submittedName>
        <fullName evidence="1">Uncharacterized protein</fullName>
    </submittedName>
</protein>